<evidence type="ECO:0000313" key="2">
    <source>
        <dbReference type="EMBL" id="KFQ95791.1"/>
    </source>
</evidence>
<feature type="compositionally biased region" description="Basic and acidic residues" evidence="1">
    <location>
        <begin position="1"/>
        <end position="16"/>
    </location>
</feature>
<dbReference type="AlphaFoldDB" id="A0A091UYN8"/>
<feature type="region of interest" description="Disordered" evidence="1">
    <location>
        <begin position="130"/>
        <end position="171"/>
    </location>
</feature>
<feature type="compositionally biased region" description="Basic and acidic residues" evidence="1">
    <location>
        <begin position="77"/>
        <end position="87"/>
    </location>
</feature>
<dbReference type="EMBL" id="KL410290">
    <property type="protein sequence ID" value="KFQ95791.1"/>
    <property type="molecule type" value="Genomic_DNA"/>
</dbReference>
<evidence type="ECO:0000313" key="3">
    <source>
        <dbReference type="Proteomes" id="UP000053283"/>
    </source>
</evidence>
<feature type="compositionally biased region" description="Polar residues" evidence="1">
    <location>
        <begin position="162"/>
        <end position="171"/>
    </location>
</feature>
<feature type="non-terminal residue" evidence="2">
    <location>
        <position position="171"/>
    </location>
</feature>
<sequence>FYRFKIEKDGQEKKQDQNSSISHAADGRSQGKSPNRSKTTDNSLIQTEKQKRIVIQFKAKEIKHGRSTRTPDVVPTSRERYNKSRFDGTEGKRLWHSFAVQRDKAMKKKAEKVELCKLKLKAEQTMLEKLKSSAYDSHVPHKKAGGSKKRSEDVRIPKKPSDTSTGTVHDD</sequence>
<dbReference type="Proteomes" id="UP000053283">
    <property type="component" value="Unassembled WGS sequence"/>
</dbReference>
<keyword evidence="3" id="KW-1185">Reference proteome</keyword>
<evidence type="ECO:0000256" key="1">
    <source>
        <dbReference type="SAM" id="MobiDB-lite"/>
    </source>
</evidence>
<protein>
    <submittedName>
        <fullName evidence="2">Uncharacterized protein</fullName>
    </submittedName>
</protein>
<dbReference type="STRING" id="128390.A0A091UYN8"/>
<feature type="compositionally biased region" description="Polar residues" evidence="1">
    <location>
        <begin position="30"/>
        <end position="47"/>
    </location>
</feature>
<feature type="region of interest" description="Disordered" evidence="1">
    <location>
        <begin position="1"/>
        <end position="87"/>
    </location>
</feature>
<reference evidence="2 3" key="1">
    <citation type="submission" date="2014-04" db="EMBL/GenBank/DDBJ databases">
        <title>Genome evolution of avian class.</title>
        <authorList>
            <person name="Zhang G."/>
            <person name="Li C."/>
        </authorList>
    </citation>
    <scope>NUCLEOTIDE SEQUENCE [LARGE SCALE GENOMIC DNA]</scope>
    <source>
        <strain evidence="2">BGI_Y956</strain>
    </source>
</reference>
<name>A0A091UYN8_NIPNI</name>
<proteinExistence type="predicted"/>
<feature type="compositionally biased region" description="Basic and acidic residues" evidence="1">
    <location>
        <begin position="149"/>
        <end position="161"/>
    </location>
</feature>
<organism evidence="2 3">
    <name type="scientific">Nipponia nippon</name>
    <name type="common">Crested ibis</name>
    <name type="synonym">Ibis nippon</name>
    <dbReference type="NCBI Taxonomy" id="128390"/>
    <lineage>
        <taxon>Eukaryota</taxon>
        <taxon>Metazoa</taxon>
        <taxon>Chordata</taxon>
        <taxon>Craniata</taxon>
        <taxon>Vertebrata</taxon>
        <taxon>Euteleostomi</taxon>
        <taxon>Archelosauria</taxon>
        <taxon>Archosauria</taxon>
        <taxon>Dinosauria</taxon>
        <taxon>Saurischia</taxon>
        <taxon>Theropoda</taxon>
        <taxon>Coelurosauria</taxon>
        <taxon>Aves</taxon>
        <taxon>Neognathae</taxon>
        <taxon>Neoaves</taxon>
        <taxon>Aequornithes</taxon>
        <taxon>Pelecaniformes</taxon>
        <taxon>Threskiornithidae</taxon>
        <taxon>Nipponia</taxon>
    </lineage>
</organism>
<feature type="non-terminal residue" evidence="2">
    <location>
        <position position="1"/>
    </location>
</feature>
<accession>A0A091UYN8</accession>
<gene>
    <name evidence="2" type="ORF">Y956_06398</name>
</gene>